<evidence type="ECO:0000313" key="9">
    <source>
        <dbReference type="EMBL" id="KKA24247.1"/>
    </source>
</evidence>
<dbReference type="SUPFAM" id="SSF57701">
    <property type="entry name" value="Zn2/Cys6 DNA-binding domain"/>
    <property type="match status" value="1"/>
</dbReference>
<feature type="region of interest" description="Disordered" evidence="7">
    <location>
        <begin position="1"/>
        <end position="26"/>
    </location>
</feature>
<name>A0A0F4Z165_RASE3</name>
<dbReference type="InterPro" id="IPR007219">
    <property type="entry name" value="XnlR_reg_dom"/>
</dbReference>
<evidence type="ECO:0000313" key="10">
    <source>
        <dbReference type="Proteomes" id="UP000053958"/>
    </source>
</evidence>
<dbReference type="GO" id="GO:0006351">
    <property type="term" value="P:DNA-templated transcription"/>
    <property type="evidence" value="ECO:0007669"/>
    <property type="project" value="InterPro"/>
</dbReference>
<dbReference type="GO" id="GO:0003677">
    <property type="term" value="F:DNA binding"/>
    <property type="evidence" value="ECO:0007669"/>
    <property type="project" value="UniProtKB-KW"/>
</dbReference>
<keyword evidence="2" id="KW-0862">Zinc</keyword>
<evidence type="ECO:0000259" key="8">
    <source>
        <dbReference type="PROSITE" id="PS50048"/>
    </source>
</evidence>
<feature type="region of interest" description="Disordered" evidence="7">
    <location>
        <begin position="74"/>
        <end position="99"/>
    </location>
</feature>
<dbReference type="CDD" id="cd00067">
    <property type="entry name" value="GAL4"/>
    <property type="match status" value="1"/>
</dbReference>
<feature type="compositionally biased region" description="Polar residues" evidence="7">
    <location>
        <begin position="1"/>
        <end position="19"/>
    </location>
</feature>
<dbReference type="PANTHER" id="PTHR31779:SF3">
    <property type="entry name" value="PROTEIN RDR1"/>
    <property type="match status" value="1"/>
</dbReference>
<feature type="region of interest" description="Disordered" evidence="7">
    <location>
        <begin position="564"/>
        <end position="600"/>
    </location>
</feature>
<dbReference type="EMBL" id="LASV01000072">
    <property type="protein sequence ID" value="KKA24247.1"/>
    <property type="molecule type" value="Genomic_DNA"/>
</dbReference>
<dbReference type="AlphaFoldDB" id="A0A0F4Z165"/>
<keyword evidence="4" id="KW-0238">DNA-binding</keyword>
<dbReference type="GO" id="GO:0009410">
    <property type="term" value="P:response to xenobiotic stimulus"/>
    <property type="evidence" value="ECO:0007669"/>
    <property type="project" value="TreeGrafter"/>
</dbReference>
<accession>A0A0F4Z165</accession>
<dbReference type="PROSITE" id="PS00463">
    <property type="entry name" value="ZN2_CY6_FUNGAL_1"/>
    <property type="match status" value="1"/>
</dbReference>
<dbReference type="GO" id="GO:0000981">
    <property type="term" value="F:DNA-binding transcription factor activity, RNA polymerase II-specific"/>
    <property type="evidence" value="ECO:0007669"/>
    <property type="project" value="InterPro"/>
</dbReference>
<dbReference type="CDD" id="cd12148">
    <property type="entry name" value="fungal_TF_MHR"/>
    <property type="match status" value="1"/>
</dbReference>
<evidence type="ECO:0000256" key="4">
    <source>
        <dbReference type="ARBA" id="ARBA00023125"/>
    </source>
</evidence>
<keyword evidence="6" id="KW-0539">Nucleus</keyword>
<dbReference type="GO" id="GO:0008270">
    <property type="term" value="F:zinc ion binding"/>
    <property type="evidence" value="ECO:0007669"/>
    <property type="project" value="InterPro"/>
</dbReference>
<evidence type="ECO:0000256" key="5">
    <source>
        <dbReference type="ARBA" id="ARBA00023163"/>
    </source>
</evidence>
<evidence type="ECO:0000256" key="6">
    <source>
        <dbReference type="ARBA" id="ARBA00023242"/>
    </source>
</evidence>
<dbReference type="InterPro" id="IPR001138">
    <property type="entry name" value="Zn2Cys6_DnaBD"/>
</dbReference>
<evidence type="ECO:0000256" key="2">
    <source>
        <dbReference type="ARBA" id="ARBA00022833"/>
    </source>
</evidence>
<evidence type="ECO:0000256" key="1">
    <source>
        <dbReference type="ARBA" id="ARBA00022723"/>
    </source>
</evidence>
<dbReference type="Proteomes" id="UP000053958">
    <property type="component" value="Unassembled WGS sequence"/>
</dbReference>
<evidence type="ECO:0000256" key="7">
    <source>
        <dbReference type="SAM" id="MobiDB-lite"/>
    </source>
</evidence>
<dbReference type="Pfam" id="PF04082">
    <property type="entry name" value="Fungal_trans"/>
    <property type="match status" value="1"/>
</dbReference>
<dbReference type="InterPro" id="IPR052478">
    <property type="entry name" value="Metabolite_Synth_Reg"/>
</dbReference>
<gene>
    <name evidence="9" type="ORF">T310_1786</name>
</gene>
<dbReference type="RefSeq" id="XP_013330859.1">
    <property type="nucleotide sequence ID" value="XM_013475405.1"/>
</dbReference>
<sequence>MSNPLHQKSTGEAASQPPTTAFGHLRQRSRQACIPCRQRKRKCDGRLPCSTCTGYGYECHYKCTNHHEDNSGNANGQRANATTNNAKRTSSTAAVDESSTQLLPAKKAVRLTEEAREGTVLLPKQQQETLNYKPPPNGILEPSKSRYMGRHSSVAFPRWLGLNLQSTTPPRLHSFAYNTGIRREPGYGVRFQLVEFIPWDEVNDSIDLYTSVIHPVLGFLDIESLRRRCRDHWHGKPQGADLEAVVCGVVGLASLFSGALSEEREMRIVLHAKEILDDSSVSRFPSIDVISGWILRTVYIRSTSRPHMAWLYSCITMHLIEAAGLHREIEGVILTTDSGKRMIQETCDIRERIATVARCLNTIISYEYGRSMVDVGPISQKNIIPRQGDLTLQLYELVRVLPPDDTNQDPLVRRLELSAALGRLFAISTDHEFLTLVKTDLCLCIYRRLRLLDLGVKQEQLEQVIAAGTAALPAARNLVARKHPWWNAIGTVFQFVCVLLAIDSSESLSVIPDAMQTLKTIAKQLNTHLAMEALNTARGLVRALTEKKRRDINILEKLSEATDNDTNLTTTNTTTANNNNNDDDDPDRQQQQQWPGPASLDMMDGDWNWDAYFQPPYSTMSPFLDMRSWL</sequence>
<keyword evidence="1" id="KW-0479">Metal-binding</keyword>
<keyword evidence="3" id="KW-0805">Transcription regulation</keyword>
<dbReference type="Gene3D" id="4.10.240.10">
    <property type="entry name" value="Zn(2)-C6 fungal-type DNA-binding domain"/>
    <property type="match status" value="1"/>
</dbReference>
<dbReference type="GeneID" id="25314137"/>
<dbReference type="Pfam" id="PF00172">
    <property type="entry name" value="Zn_clus"/>
    <property type="match status" value="1"/>
</dbReference>
<dbReference type="PROSITE" id="PS50048">
    <property type="entry name" value="ZN2_CY6_FUNGAL_2"/>
    <property type="match status" value="1"/>
</dbReference>
<feature type="compositionally biased region" description="Low complexity" evidence="7">
    <location>
        <begin position="564"/>
        <end position="580"/>
    </location>
</feature>
<organism evidence="9 10">
    <name type="scientific">Rasamsonia emersonii (strain ATCC 16479 / CBS 393.64 / IMI 116815)</name>
    <dbReference type="NCBI Taxonomy" id="1408163"/>
    <lineage>
        <taxon>Eukaryota</taxon>
        <taxon>Fungi</taxon>
        <taxon>Dikarya</taxon>
        <taxon>Ascomycota</taxon>
        <taxon>Pezizomycotina</taxon>
        <taxon>Eurotiomycetes</taxon>
        <taxon>Eurotiomycetidae</taxon>
        <taxon>Eurotiales</taxon>
        <taxon>Trichocomaceae</taxon>
        <taxon>Rasamsonia</taxon>
    </lineage>
</organism>
<dbReference type="InterPro" id="IPR036864">
    <property type="entry name" value="Zn2-C6_fun-type_DNA-bd_sf"/>
</dbReference>
<dbReference type="OrthoDB" id="4064873at2759"/>
<protein>
    <submittedName>
        <fullName evidence="9">C6 transcription factor</fullName>
    </submittedName>
</protein>
<evidence type="ECO:0000256" key="3">
    <source>
        <dbReference type="ARBA" id="ARBA00023015"/>
    </source>
</evidence>
<feature type="domain" description="Zn(2)-C6 fungal-type" evidence="8">
    <location>
        <begin position="32"/>
        <end position="61"/>
    </location>
</feature>
<reference evidence="9 10" key="1">
    <citation type="submission" date="2015-04" db="EMBL/GenBank/DDBJ databases">
        <authorList>
            <person name="Heijne W.H."/>
            <person name="Fedorova N.D."/>
            <person name="Nierman W.C."/>
            <person name="Vollebregt A.W."/>
            <person name="Zhao Z."/>
            <person name="Wu L."/>
            <person name="Kumar M."/>
            <person name="Stam H."/>
            <person name="van den Berg M.A."/>
            <person name="Pel H.J."/>
        </authorList>
    </citation>
    <scope>NUCLEOTIDE SEQUENCE [LARGE SCALE GENOMIC DNA]</scope>
    <source>
        <strain evidence="9 10">CBS 393.64</strain>
    </source>
</reference>
<dbReference type="SMART" id="SM00066">
    <property type="entry name" value="GAL4"/>
    <property type="match status" value="1"/>
</dbReference>
<dbReference type="PANTHER" id="PTHR31779">
    <property type="entry name" value="2-NITROPROPANE DIOXYGENASE FAMILY, PUTATIVE (AFU_ORTHOLOGUE AFUA_2G17430)-RELATED"/>
    <property type="match status" value="1"/>
</dbReference>
<keyword evidence="5" id="KW-0804">Transcription</keyword>
<proteinExistence type="predicted"/>
<keyword evidence="10" id="KW-1185">Reference proteome</keyword>
<comment type="caution">
    <text evidence="9">The sequence shown here is derived from an EMBL/GenBank/DDBJ whole genome shotgun (WGS) entry which is preliminary data.</text>
</comment>